<proteinExistence type="predicted"/>
<evidence type="ECO:0000256" key="1">
    <source>
        <dbReference type="ARBA" id="ARBA00001974"/>
    </source>
</evidence>
<dbReference type="GO" id="GO:0016491">
    <property type="term" value="F:oxidoreductase activity"/>
    <property type="evidence" value="ECO:0007669"/>
    <property type="project" value="UniProtKB-KW"/>
</dbReference>
<dbReference type="SUPFAM" id="SSF51905">
    <property type="entry name" value="FAD/NAD(P)-binding domain"/>
    <property type="match status" value="1"/>
</dbReference>
<dbReference type="KEGG" id="shv:AAT16_07375"/>
<dbReference type="NCBIfam" id="TIGR04018">
    <property type="entry name" value="Bthiol_YpdA"/>
    <property type="match status" value="1"/>
</dbReference>
<evidence type="ECO:0000313" key="7">
    <source>
        <dbReference type="Proteomes" id="UP000183090"/>
    </source>
</evidence>
<evidence type="ECO:0000313" key="6">
    <source>
        <dbReference type="Proteomes" id="UP000034029"/>
    </source>
</evidence>
<keyword evidence="2" id="KW-0285">Flavoprotein</keyword>
<dbReference type="PRINTS" id="PR00469">
    <property type="entry name" value="PNDRDTASEII"/>
</dbReference>
<gene>
    <name evidence="4" type="ORF">AAT16_07375</name>
    <name evidence="5" type="ORF">SAMN05216235_0721</name>
</gene>
<evidence type="ECO:0000256" key="3">
    <source>
        <dbReference type="ARBA" id="ARBA00023002"/>
    </source>
</evidence>
<dbReference type="PANTHER" id="PTHR48105">
    <property type="entry name" value="THIOREDOXIN REDUCTASE 1-RELATED-RELATED"/>
    <property type="match status" value="1"/>
</dbReference>
<dbReference type="InterPro" id="IPR036188">
    <property type="entry name" value="FAD/NAD-bd_sf"/>
</dbReference>
<evidence type="ECO:0000313" key="5">
    <source>
        <dbReference type="EMBL" id="SFK59971.1"/>
    </source>
</evidence>
<keyword evidence="6" id="KW-1185">Reference proteome</keyword>
<dbReference type="OrthoDB" id="9778740at2"/>
<evidence type="ECO:0000313" key="4">
    <source>
        <dbReference type="EMBL" id="AKG74067.1"/>
    </source>
</evidence>
<evidence type="ECO:0000256" key="2">
    <source>
        <dbReference type="ARBA" id="ARBA00022630"/>
    </source>
</evidence>
<organism evidence="5 7">
    <name type="scientific">Salinicoccus halodurans</name>
    <dbReference type="NCBI Taxonomy" id="407035"/>
    <lineage>
        <taxon>Bacteria</taxon>
        <taxon>Bacillati</taxon>
        <taxon>Bacillota</taxon>
        <taxon>Bacilli</taxon>
        <taxon>Bacillales</taxon>
        <taxon>Staphylococcaceae</taxon>
        <taxon>Salinicoccus</taxon>
    </lineage>
</organism>
<keyword evidence="3" id="KW-0560">Oxidoreductase</keyword>
<accession>A0A0F7HLX7</accession>
<dbReference type="Proteomes" id="UP000183090">
    <property type="component" value="Unassembled WGS sequence"/>
</dbReference>
<dbReference type="AlphaFoldDB" id="A0A0F7HLX7"/>
<dbReference type="EMBL" id="FOTB01000001">
    <property type="protein sequence ID" value="SFK59971.1"/>
    <property type="molecule type" value="Genomic_DNA"/>
</dbReference>
<dbReference type="RefSeq" id="WP_046790253.1">
    <property type="nucleotide sequence ID" value="NZ_CP011366.1"/>
</dbReference>
<dbReference type="Gene3D" id="3.50.50.60">
    <property type="entry name" value="FAD/NAD(P)-binding domain"/>
    <property type="match status" value="2"/>
</dbReference>
<dbReference type="Pfam" id="PF13738">
    <property type="entry name" value="Pyr_redox_3"/>
    <property type="match status" value="1"/>
</dbReference>
<reference evidence="4 6" key="1">
    <citation type="journal article" date="2015" name="Int. J. Syst. Evol. Microbiol.">
        <title>Complete genome sequence of Salinicoccus halodurans H3B36, isolated from the Qaidam Basin in China.</title>
        <authorList>
            <person name="Jiang K."/>
            <person name="Xue Y."/>
            <person name="Ma Y."/>
        </authorList>
    </citation>
    <scope>NUCLEOTIDE SEQUENCE [LARGE SCALE GENOMIC DNA]</scope>
    <source>
        <strain evidence="4 6">H3B36</strain>
    </source>
</reference>
<dbReference type="EMBL" id="CP011366">
    <property type="protein sequence ID" value="AKG74067.1"/>
    <property type="molecule type" value="Genomic_DNA"/>
</dbReference>
<dbReference type="InterPro" id="IPR023856">
    <property type="entry name" value="Bdr"/>
</dbReference>
<reference evidence="6" key="2">
    <citation type="submission" date="2015-04" db="EMBL/GenBank/DDBJ databases">
        <title>Complete genome sequence of Salinicoccus halodurans strain H3B36, isolated from the Qaidam basin of China.</title>
        <authorList>
            <person name="Ma Y."/>
            <person name="Jiang K."/>
            <person name="Xue Y."/>
        </authorList>
    </citation>
    <scope>NUCLEOTIDE SEQUENCE [LARGE SCALE GENOMIC DNA]</scope>
    <source>
        <strain evidence="6">H3B36</strain>
    </source>
</reference>
<comment type="cofactor">
    <cofactor evidence="1">
        <name>FAD</name>
        <dbReference type="ChEBI" id="CHEBI:57692"/>
    </cofactor>
</comment>
<name>A0A0F7HLX7_9STAP</name>
<sequence length="324" mass="36537">MKYIETIIIGAGPCGMSAAIELQKRGLDHLIIEKGNVVEAIYNYPTHQTFFSSSEKLAIGGFPFITEAHKPKRNQALVYYREAVKHFDLNINTYEEVTSGRRNETGFVLETSKDTYNCRHLVIATGYYGQPNRLDVPGEHKEKVSHYFKEAHPFFKQDVLVIGGKNSSVDAAMELEKAGSNVTVVYRQNAYSKSVKPWILPQFDSLVKHDKIEMHFGTDVKDIKDDSVVLEKDGEVFEIPNDHVFAMIGYHPDYRFLQSFGIKINENEFGTAPLHDPETMETNVENLYIAGVIAAGNDANTIFIENGRFHGGVIADDILKKQEK</sequence>
<dbReference type="InterPro" id="IPR050097">
    <property type="entry name" value="Ferredoxin-NADP_redctase_2"/>
</dbReference>
<dbReference type="PRINTS" id="PR00368">
    <property type="entry name" value="FADPNR"/>
</dbReference>
<dbReference type="Proteomes" id="UP000034029">
    <property type="component" value="Chromosome"/>
</dbReference>
<reference evidence="5 7" key="3">
    <citation type="submission" date="2016-10" db="EMBL/GenBank/DDBJ databases">
        <authorList>
            <person name="Varghese N."/>
            <person name="Submissions S."/>
        </authorList>
    </citation>
    <scope>NUCLEOTIDE SEQUENCE [LARGE SCALE GENOMIC DNA]</scope>
    <source>
        <strain evidence="5 7">CGMCC 1.6501</strain>
    </source>
</reference>
<protein>
    <submittedName>
        <fullName evidence="5">Bacillithiol system oxidoreductase, YpdA family</fullName>
    </submittedName>
</protein>